<dbReference type="RefSeq" id="XP_007317849.1">
    <property type="nucleotide sequence ID" value="XM_007317787.1"/>
</dbReference>
<dbReference type="EMBL" id="GL945433">
    <property type="protein sequence ID" value="EGO25727.1"/>
    <property type="molecule type" value="Genomic_DNA"/>
</dbReference>
<dbReference type="GeneID" id="18819039"/>
<sequence>MQTRSSLNSVLGKRSHQIDTAVSANISCDEAFAVTQLPLTPELTPKPKRARVSLSTVDGDANKENIPPFSGELLNETSPSIVRSSLRRTSTELISPSRPRATRRHASTSNVLALPCTPASAISHLAISTPPPTP</sequence>
<dbReference type="HOGENOM" id="CLU_1901324_0_0_1"/>
<protein>
    <submittedName>
        <fullName evidence="2">Uncharacterized protein</fullName>
    </submittedName>
</protein>
<accession>F8NTQ6</accession>
<dbReference type="OrthoDB" id="1926878at2759"/>
<proteinExistence type="predicted"/>
<evidence type="ECO:0000256" key="1">
    <source>
        <dbReference type="SAM" id="MobiDB-lite"/>
    </source>
</evidence>
<evidence type="ECO:0000313" key="2">
    <source>
        <dbReference type="EMBL" id="EGO25727.1"/>
    </source>
</evidence>
<dbReference type="AlphaFoldDB" id="F8NTQ6"/>
<dbReference type="KEGG" id="sla:SERLADRAFT_466280"/>
<gene>
    <name evidence="2" type="ORF">SERLADRAFT_466280</name>
</gene>
<feature type="non-terminal residue" evidence="2">
    <location>
        <position position="134"/>
    </location>
</feature>
<evidence type="ECO:0000313" key="3">
    <source>
        <dbReference type="Proteomes" id="UP000008064"/>
    </source>
</evidence>
<dbReference type="Proteomes" id="UP000008064">
    <property type="component" value="Unassembled WGS sequence"/>
</dbReference>
<organism evidence="3">
    <name type="scientific">Serpula lacrymans var. lacrymans (strain S7.9)</name>
    <name type="common">Dry rot fungus</name>
    <dbReference type="NCBI Taxonomy" id="578457"/>
    <lineage>
        <taxon>Eukaryota</taxon>
        <taxon>Fungi</taxon>
        <taxon>Dikarya</taxon>
        <taxon>Basidiomycota</taxon>
        <taxon>Agaricomycotina</taxon>
        <taxon>Agaricomycetes</taxon>
        <taxon>Agaricomycetidae</taxon>
        <taxon>Boletales</taxon>
        <taxon>Coniophorineae</taxon>
        <taxon>Serpulaceae</taxon>
        <taxon>Serpula</taxon>
    </lineage>
</organism>
<feature type="region of interest" description="Disordered" evidence="1">
    <location>
        <begin position="50"/>
        <end position="77"/>
    </location>
</feature>
<reference evidence="3" key="1">
    <citation type="journal article" date="2011" name="Science">
        <title>The plant cell wall-decomposing machinery underlies the functional diversity of forest fungi.</title>
        <authorList>
            <person name="Eastwood D.C."/>
            <person name="Floudas D."/>
            <person name="Binder M."/>
            <person name="Majcherczyk A."/>
            <person name="Schneider P."/>
            <person name="Aerts A."/>
            <person name="Asiegbu F.O."/>
            <person name="Baker S.E."/>
            <person name="Barry K."/>
            <person name="Bendiksby M."/>
            <person name="Blumentritt M."/>
            <person name="Coutinho P.M."/>
            <person name="Cullen D."/>
            <person name="de Vries R.P."/>
            <person name="Gathman A."/>
            <person name="Goodell B."/>
            <person name="Henrissat B."/>
            <person name="Ihrmark K."/>
            <person name="Kauserud H."/>
            <person name="Kohler A."/>
            <person name="LaButti K."/>
            <person name="Lapidus A."/>
            <person name="Lavin J.L."/>
            <person name="Lee Y.-H."/>
            <person name="Lindquist E."/>
            <person name="Lilly W."/>
            <person name="Lucas S."/>
            <person name="Morin E."/>
            <person name="Murat C."/>
            <person name="Oguiza J.A."/>
            <person name="Park J."/>
            <person name="Pisabarro A.G."/>
            <person name="Riley R."/>
            <person name="Rosling A."/>
            <person name="Salamov A."/>
            <person name="Schmidt O."/>
            <person name="Schmutz J."/>
            <person name="Skrede I."/>
            <person name="Stenlid J."/>
            <person name="Wiebenga A."/>
            <person name="Xie X."/>
            <person name="Kuees U."/>
            <person name="Hibbett D.S."/>
            <person name="Hoffmeister D."/>
            <person name="Hoegberg N."/>
            <person name="Martin F."/>
            <person name="Grigoriev I.V."/>
            <person name="Watkinson S.C."/>
        </authorList>
    </citation>
    <scope>NUCLEOTIDE SEQUENCE [LARGE SCALE GENOMIC DNA]</scope>
    <source>
        <strain evidence="3">S7.9</strain>
    </source>
</reference>
<name>F8NTQ6_SERL9</name>